<accession>A0A512DVE9</accession>
<evidence type="ECO:0008006" key="4">
    <source>
        <dbReference type="Google" id="ProtNLM"/>
    </source>
</evidence>
<keyword evidence="1" id="KW-0732">Signal</keyword>
<comment type="caution">
    <text evidence="2">The sequence shown here is derived from an EMBL/GenBank/DDBJ whole genome shotgun (WGS) entry which is preliminary data.</text>
</comment>
<dbReference type="InterPro" id="IPR006311">
    <property type="entry name" value="TAT_signal"/>
</dbReference>
<protein>
    <recommendedName>
        <fullName evidence="4">Toluene tolerance protein</fullName>
    </recommendedName>
</protein>
<evidence type="ECO:0000313" key="2">
    <source>
        <dbReference type="EMBL" id="GEO40220.1"/>
    </source>
</evidence>
<dbReference type="PANTHER" id="PTHR36573:SF1">
    <property type="entry name" value="INTERMEMBRANE PHOSPHOLIPID TRANSPORT SYSTEM BINDING PROTEIN MLAC"/>
    <property type="match status" value="1"/>
</dbReference>
<proteinExistence type="predicted"/>
<dbReference type="InterPro" id="IPR008869">
    <property type="entry name" value="MlaC/ttg2D"/>
</dbReference>
<dbReference type="Proteomes" id="UP000321523">
    <property type="component" value="Unassembled WGS sequence"/>
</dbReference>
<dbReference type="EMBL" id="BJYZ01000020">
    <property type="protein sequence ID" value="GEO40220.1"/>
    <property type="molecule type" value="Genomic_DNA"/>
</dbReference>
<evidence type="ECO:0000313" key="3">
    <source>
        <dbReference type="Proteomes" id="UP000321523"/>
    </source>
</evidence>
<feature type="chain" id="PRO_5021815319" description="Toluene tolerance protein" evidence="1">
    <location>
        <begin position="22"/>
        <end position="213"/>
    </location>
</feature>
<organism evidence="2 3">
    <name type="scientific">Skermanella aerolata</name>
    <dbReference type="NCBI Taxonomy" id="393310"/>
    <lineage>
        <taxon>Bacteria</taxon>
        <taxon>Pseudomonadati</taxon>
        <taxon>Pseudomonadota</taxon>
        <taxon>Alphaproteobacteria</taxon>
        <taxon>Rhodospirillales</taxon>
        <taxon>Azospirillaceae</taxon>
        <taxon>Skermanella</taxon>
    </lineage>
</organism>
<reference evidence="2 3" key="1">
    <citation type="submission" date="2019-07" db="EMBL/GenBank/DDBJ databases">
        <title>Whole genome shotgun sequence of Skermanella aerolata NBRC 106429.</title>
        <authorList>
            <person name="Hosoyama A."/>
            <person name="Uohara A."/>
            <person name="Ohji S."/>
            <person name="Ichikawa N."/>
        </authorList>
    </citation>
    <scope>NUCLEOTIDE SEQUENCE [LARGE SCALE GENOMIC DNA]</scope>
    <source>
        <strain evidence="2 3">NBRC 106429</strain>
    </source>
</reference>
<dbReference type="OrthoDB" id="8099120at2"/>
<feature type="signal peptide" evidence="1">
    <location>
        <begin position="1"/>
        <end position="21"/>
    </location>
</feature>
<evidence type="ECO:0000256" key="1">
    <source>
        <dbReference type="SAM" id="SignalP"/>
    </source>
</evidence>
<dbReference type="RefSeq" id="WP_044429581.1">
    <property type="nucleotide sequence ID" value="NZ_BJYZ01000020.1"/>
</dbReference>
<dbReference type="PROSITE" id="PS51318">
    <property type="entry name" value="TAT"/>
    <property type="match status" value="1"/>
</dbReference>
<dbReference type="PANTHER" id="PTHR36573">
    <property type="entry name" value="INTERMEMBRANE PHOSPHOLIPID TRANSPORT SYSTEM BINDING PROTEIN MLAC"/>
    <property type="match status" value="1"/>
</dbReference>
<dbReference type="InterPro" id="IPR042245">
    <property type="entry name" value="Tgt2/MlaC_sf"/>
</dbReference>
<dbReference type="Gene3D" id="3.10.450.710">
    <property type="entry name" value="Tgt2/MlaC"/>
    <property type="match status" value="1"/>
</dbReference>
<gene>
    <name evidence="2" type="ORF">SAE02_43680</name>
</gene>
<keyword evidence="3" id="KW-1185">Reference proteome</keyword>
<dbReference type="Pfam" id="PF05494">
    <property type="entry name" value="MlaC"/>
    <property type="match status" value="1"/>
</dbReference>
<name>A0A512DVE9_9PROT</name>
<dbReference type="AlphaFoldDB" id="A0A512DVE9"/>
<sequence>MNRRRFILACAALLAFAGTVALPSAGRADARSDAAAKFVQDLGARAIDVLVKPQLARDESMRRFRVLLNEGFDVPYISRFVLGPNWRTATQQQQQEYGTLFERLIVQVYADRFAQYSGKNLDVNETLKITGSRPEGDTDSIVNSQIIRPDAPPVAVDWRIRTRDGKQKVIDVAVEGVSMSVTQRSEFSSVIQRGGGQIEALLDTLRQRVGSAG</sequence>